<dbReference type="SUPFAM" id="SSF47413">
    <property type="entry name" value="lambda repressor-like DNA-binding domains"/>
    <property type="match status" value="1"/>
</dbReference>
<dbReference type="GO" id="GO:0003677">
    <property type="term" value="F:DNA binding"/>
    <property type="evidence" value="ECO:0007669"/>
    <property type="project" value="InterPro"/>
</dbReference>
<dbReference type="Proteomes" id="UP000198577">
    <property type="component" value="Unassembled WGS sequence"/>
</dbReference>
<gene>
    <name evidence="2" type="ORF">SAMN05444406_11942</name>
</gene>
<evidence type="ECO:0000313" key="2">
    <source>
        <dbReference type="EMBL" id="SFQ23428.1"/>
    </source>
</evidence>
<dbReference type="PROSITE" id="PS50943">
    <property type="entry name" value="HTH_CROC1"/>
    <property type="match status" value="1"/>
</dbReference>
<reference evidence="2 3" key="1">
    <citation type="submission" date="2016-10" db="EMBL/GenBank/DDBJ databases">
        <authorList>
            <person name="de Groot N.N."/>
        </authorList>
    </citation>
    <scope>NUCLEOTIDE SEQUENCE [LARGE SCALE GENOMIC DNA]</scope>
    <source>
        <strain evidence="2 3">DSM 20678</strain>
    </source>
</reference>
<evidence type="ECO:0000313" key="3">
    <source>
        <dbReference type="Proteomes" id="UP000198577"/>
    </source>
</evidence>
<feature type="domain" description="HTH cro/C1-type" evidence="1">
    <location>
        <begin position="21"/>
        <end position="60"/>
    </location>
</feature>
<sequence length="66" mass="7765">MDLRQKTIEVCEKYGTKKKFLAEKLGVSIYTISRYLHNKTNLPPEKEQKLAQILIKIEESAKNWVE</sequence>
<protein>
    <submittedName>
        <fullName evidence="2">Helix-turn-helix</fullName>
    </submittedName>
</protein>
<accession>A0A1I5WUY3</accession>
<dbReference type="STRING" id="937334.SAMN05444406_11942"/>
<name>A0A1I5WUY3_9FIRM</name>
<proteinExistence type="predicted"/>
<dbReference type="RefSeq" id="WP_092282477.1">
    <property type="nucleotide sequence ID" value="NZ_FOXR01000019.1"/>
</dbReference>
<dbReference type="AlphaFoldDB" id="A0A1I5WUY3"/>
<dbReference type="EMBL" id="FOXR01000019">
    <property type="protein sequence ID" value="SFQ23428.1"/>
    <property type="molecule type" value="Genomic_DNA"/>
</dbReference>
<keyword evidence="3" id="KW-1185">Reference proteome</keyword>
<dbReference type="InterPro" id="IPR001387">
    <property type="entry name" value="Cro/C1-type_HTH"/>
</dbReference>
<dbReference type="CDD" id="cd00093">
    <property type="entry name" value="HTH_XRE"/>
    <property type="match status" value="1"/>
</dbReference>
<dbReference type="Gene3D" id="1.10.260.40">
    <property type="entry name" value="lambda repressor-like DNA-binding domains"/>
    <property type="match status" value="1"/>
</dbReference>
<dbReference type="Pfam" id="PF01381">
    <property type="entry name" value="HTH_3"/>
    <property type="match status" value="1"/>
</dbReference>
<dbReference type="InterPro" id="IPR010982">
    <property type="entry name" value="Lambda_DNA-bd_dom_sf"/>
</dbReference>
<organism evidence="2 3">
    <name type="scientific">Caldicoprobacter faecalis</name>
    <dbReference type="NCBI Taxonomy" id="937334"/>
    <lineage>
        <taxon>Bacteria</taxon>
        <taxon>Bacillati</taxon>
        <taxon>Bacillota</taxon>
        <taxon>Clostridia</taxon>
        <taxon>Caldicoprobacterales</taxon>
        <taxon>Caldicoprobacteraceae</taxon>
        <taxon>Caldicoprobacter</taxon>
    </lineage>
</organism>
<evidence type="ECO:0000259" key="1">
    <source>
        <dbReference type="PROSITE" id="PS50943"/>
    </source>
</evidence>